<keyword evidence="6" id="KW-0597">Phosphoprotein</keyword>
<gene>
    <name evidence="18" type="primary">cusS_2</name>
    <name evidence="18" type="ORF">Taqua_02446</name>
</gene>
<evidence type="ECO:0000259" key="17">
    <source>
        <dbReference type="PROSITE" id="PS50885"/>
    </source>
</evidence>
<evidence type="ECO:0000256" key="5">
    <source>
        <dbReference type="ARBA" id="ARBA00022519"/>
    </source>
</evidence>
<keyword evidence="7 15" id="KW-0808">Transferase</keyword>
<dbReference type="InterPro" id="IPR003660">
    <property type="entry name" value="HAMP_dom"/>
</dbReference>
<comment type="catalytic activity">
    <reaction evidence="1 15">
        <text>ATP + protein L-histidine = ADP + protein N-phospho-L-histidine.</text>
        <dbReference type="EC" id="2.7.13.3"/>
    </reaction>
</comment>
<feature type="domain" description="Histidine kinase" evidence="16">
    <location>
        <begin position="80"/>
        <end position="252"/>
    </location>
</feature>
<accession>A0A554W8B3</accession>
<dbReference type="SMART" id="SM00388">
    <property type="entry name" value="HisKA"/>
    <property type="match status" value="1"/>
</dbReference>
<comment type="function">
    <text evidence="15">Member of a two-component regulatory system.</text>
</comment>
<proteinExistence type="predicted"/>
<evidence type="ECO:0000256" key="10">
    <source>
        <dbReference type="ARBA" id="ARBA00022777"/>
    </source>
</evidence>
<keyword evidence="11 15" id="KW-0067">ATP-binding</keyword>
<dbReference type="CDD" id="cd00082">
    <property type="entry name" value="HisKA"/>
    <property type="match status" value="1"/>
</dbReference>
<keyword evidence="5 15" id="KW-0997">Cell inner membrane</keyword>
<dbReference type="InterPro" id="IPR003661">
    <property type="entry name" value="HisK_dim/P_dom"/>
</dbReference>
<dbReference type="Pfam" id="PF02518">
    <property type="entry name" value="HATPase_c"/>
    <property type="match status" value="1"/>
</dbReference>
<dbReference type="Gene3D" id="3.30.565.10">
    <property type="entry name" value="Histidine kinase-like ATPase, C-terminal domain"/>
    <property type="match status" value="1"/>
</dbReference>
<name>A0A554W8B3_9BURK</name>
<dbReference type="Gene3D" id="6.10.340.10">
    <property type="match status" value="1"/>
</dbReference>
<reference evidence="18 19" key="1">
    <citation type="submission" date="2019-07" db="EMBL/GenBank/DDBJ databases">
        <title>Tepidimonas aquatica CLN-1 draft genome.</title>
        <authorList>
            <person name="Da Costa M.S."/>
            <person name="Froufe H.J.C."/>
            <person name="Egas C."/>
            <person name="Albuquerque L."/>
        </authorList>
    </citation>
    <scope>NUCLEOTIDE SEQUENCE [LARGE SCALE GENOMIC DNA]</scope>
    <source>
        <strain evidence="18 19">CLN-1</strain>
    </source>
</reference>
<dbReference type="GO" id="GO:0005524">
    <property type="term" value="F:ATP binding"/>
    <property type="evidence" value="ECO:0007669"/>
    <property type="project" value="UniProtKB-KW"/>
</dbReference>
<evidence type="ECO:0000256" key="2">
    <source>
        <dbReference type="ARBA" id="ARBA00004141"/>
    </source>
</evidence>
<evidence type="ECO:0000256" key="13">
    <source>
        <dbReference type="ARBA" id="ARBA00023012"/>
    </source>
</evidence>
<feature type="domain" description="HAMP" evidence="17">
    <location>
        <begin position="19"/>
        <end position="72"/>
    </location>
</feature>
<dbReference type="EMBL" id="VJNA01000048">
    <property type="protein sequence ID" value="TSE19813.1"/>
    <property type="molecule type" value="Genomic_DNA"/>
</dbReference>
<dbReference type="AlphaFoldDB" id="A0A554W8B3"/>
<dbReference type="SMART" id="SM00304">
    <property type="entry name" value="HAMP"/>
    <property type="match status" value="1"/>
</dbReference>
<dbReference type="PANTHER" id="PTHR45436">
    <property type="entry name" value="SENSOR HISTIDINE KINASE YKOH"/>
    <property type="match status" value="1"/>
</dbReference>
<keyword evidence="12" id="KW-1133">Transmembrane helix</keyword>
<dbReference type="Proteomes" id="UP000318554">
    <property type="component" value="Unassembled WGS sequence"/>
</dbReference>
<dbReference type="GO" id="GO:0005886">
    <property type="term" value="C:plasma membrane"/>
    <property type="evidence" value="ECO:0007669"/>
    <property type="project" value="UniProtKB-SubCell"/>
</dbReference>
<keyword evidence="4 15" id="KW-1003">Cell membrane</keyword>
<dbReference type="InterPro" id="IPR036097">
    <property type="entry name" value="HisK_dim/P_sf"/>
</dbReference>
<dbReference type="Pfam" id="PF00512">
    <property type="entry name" value="HisKA"/>
    <property type="match status" value="1"/>
</dbReference>
<evidence type="ECO:0000256" key="1">
    <source>
        <dbReference type="ARBA" id="ARBA00000085"/>
    </source>
</evidence>
<dbReference type="SUPFAM" id="SSF47384">
    <property type="entry name" value="Homodimeric domain of signal transducing histidine kinase"/>
    <property type="match status" value="1"/>
</dbReference>
<organism evidence="18 19">
    <name type="scientific">Tepidimonas aquatica</name>
    <dbReference type="NCBI Taxonomy" id="247482"/>
    <lineage>
        <taxon>Bacteria</taxon>
        <taxon>Pseudomonadati</taxon>
        <taxon>Pseudomonadota</taxon>
        <taxon>Betaproteobacteria</taxon>
        <taxon>Burkholderiales</taxon>
        <taxon>Tepidimonas</taxon>
    </lineage>
</organism>
<sequence>MGLPFLLAAVAVGAWLITRTGLAPLLRFRRQAASIGARSLGRRITEANLPSELQELARELNAMLERIDAGYRRLQEFSTELAHELRTPIATLLGRSQVTLSQPRRPEELRDVLEGNIEELERLSRLIADMLFIVQADHGQALACHERVHLHEESNRVAEYLGLVAEEKGVTVNVAGEATIDGDPLLIQRAVTNLLSNAVRHARAHSVVDVSIQQDADGAASLAVSNVGDPIALEQLARLFDRFYRADASRAR</sequence>
<dbReference type="EC" id="2.7.13.3" evidence="15"/>
<dbReference type="PROSITE" id="PS50885">
    <property type="entry name" value="HAMP"/>
    <property type="match status" value="1"/>
</dbReference>
<dbReference type="InterPro" id="IPR006290">
    <property type="entry name" value="CztS_silS_copS"/>
</dbReference>
<evidence type="ECO:0000256" key="6">
    <source>
        <dbReference type="ARBA" id="ARBA00022553"/>
    </source>
</evidence>
<evidence type="ECO:0000313" key="19">
    <source>
        <dbReference type="Proteomes" id="UP000318554"/>
    </source>
</evidence>
<evidence type="ECO:0000256" key="12">
    <source>
        <dbReference type="ARBA" id="ARBA00022989"/>
    </source>
</evidence>
<dbReference type="GO" id="GO:0000155">
    <property type="term" value="F:phosphorelay sensor kinase activity"/>
    <property type="evidence" value="ECO:0007669"/>
    <property type="project" value="InterPro"/>
</dbReference>
<evidence type="ECO:0000313" key="18">
    <source>
        <dbReference type="EMBL" id="TSE19813.1"/>
    </source>
</evidence>
<dbReference type="InterPro" id="IPR036890">
    <property type="entry name" value="HATPase_C_sf"/>
</dbReference>
<dbReference type="CDD" id="cd06225">
    <property type="entry name" value="HAMP"/>
    <property type="match status" value="1"/>
</dbReference>
<dbReference type="Pfam" id="PF00672">
    <property type="entry name" value="HAMP"/>
    <property type="match status" value="1"/>
</dbReference>
<dbReference type="InterPro" id="IPR005467">
    <property type="entry name" value="His_kinase_dom"/>
</dbReference>
<keyword evidence="14" id="KW-0472">Membrane</keyword>
<comment type="caution">
    <text evidence="18">The sequence shown here is derived from an EMBL/GenBank/DDBJ whole genome shotgun (WGS) entry which is preliminary data.</text>
</comment>
<keyword evidence="9 15" id="KW-0547">Nucleotide-binding</keyword>
<dbReference type="SUPFAM" id="SSF55874">
    <property type="entry name" value="ATPase domain of HSP90 chaperone/DNA topoisomerase II/histidine kinase"/>
    <property type="match status" value="1"/>
</dbReference>
<evidence type="ECO:0000256" key="4">
    <source>
        <dbReference type="ARBA" id="ARBA00022475"/>
    </source>
</evidence>
<keyword evidence="19" id="KW-1185">Reference proteome</keyword>
<evidence type="ECO:0000256" key="3">
    <source>
        <dbReference type="ARBA" id="ARBA00004533"/>
    </source>
</evidence>
<evidence type="ECO:0000256" key="9">
    <source>
        <dbReference type="ARBA" id="ARBA00022741"/>
    </source>
</evidence>
<keyword evidence="8" id="KW-0812">Transmembrane</keyword>
<evidence type="ECO:0000256" key="8">
    <source>
        <dbReference type="ARBA" id="ARBA00022692"/>
    </source>
</evidence>
<dbReference type="Gene3D" id="1.10.287.130">
    <property type="match status" value="1"/>
</dbReference>
<evidence type="ECO:0000259" key="16">
    <source>
        <dbReference type="PROSITE" id="PS50109"/>
    </source>
</evidence>
<evidence type="ECO:0000256" key="15">
    <source>
        <dbReference type="RuleBase" id="RU364088"/>
    </source>
</evidence>
<dbReference type="NCBIfam" id="TIGR01386">
    <property type="entry name" value="cztS_silS_copS"/>
    <property type="match status" value="1"/>
</dbReference>
<evidence type="ECO:0000256" key="7">
    <source>
        <dbReference type="ARBA" id="ARBA00022679"/>
    </source>
</evidence>
<keyword evidence="10 15" id="KW-0418">Kinase</keyword>
<dbReference type="InterPro" id="IPR003594">
    <property type="entry name" value="HATPase_dom"/>
</dbReference>
<evidence type="ECO:0000256" key="14">
    <source>
        <dbReference type="ARBA" id="ARBA00023136"/>
    </source>
</evidence>
<dbReference type="PROSITE" id="PS50109">
    <property type="entry name" value="HIS_KIN"/>
    <property type="match status" value="1"/>
</dbReference>
<comment type="subcellular location">
    <subcellularLocation>
        <location evidence="3 15">Cell inner membrane</location>
    </subcellularLocation>
    <subcellularLocation>
        <location evidence="2">Membrane</location>
        <topology evidence="2">Multi-pass membrane protein</topology>
    </subcellularLocation>
</comment>
<protein>
    <recommendedName>
        <fullName evidence="15">Sensor protein</fullName>
        <ecNumber evidence="15">2.7.13.3</ecNumber>
    </recommendedName>
</protein>
<keyword evidence="13 15" id="KW-0902">Two-component regulatory system</keyword>
<dbReference type="PANTHER" id="PTHR45436:SF15">
    <property type="entry name" value="SENSOR HISTIDINE KINASE CUSS"/>
    <property type="match status" value="1"/>
</dbReference>
<dbReference type="InterPro" id="IPR050428">
    <property type="entry name" value="TCS_sensor_his_kinase"/>
</dbReference>
<evidence type="ECO:0000256" key="11">
    <source>
        <dbReference type="ARBA" id="ARBA00022840"/>
    </source>
</evidence>